<evidence type="ECO:0000256" key="14">
    <source>
        <dbReference type="RuleBase" id="RU000461"/>
    </source>
</evidence>
<keyword evidence="16" id="KW-1185">Reference proteome</keyword>
<name>A0A0C3PA12_PISTI</name>
<keyword evidence="7 13" id="KW-0479">Metal-binding</keyword>
<dbReference type="EMBL" id="KN831952">
    <property type="protein sequence ID" value="KIO10415.1"/>
    <property type="molecule type" value="Genomic_DNA"/>
</dbReference>
<evidence type="ECO:0000256" key="13">
    <source>
        <dbReference type="PIRSR" id="PIRSR602401-1"/>
    </source>
</evidence>
<reference evidence="15 16" key="1">
    <citation type="submission" date="2014-04" db="EMBL/GenBank/DDBJ databases">
        <authorList>
            <consortium name="DOE Joint Genome Institute"/>
            <person name="Kuo A."/>
            <person name="Kohler A."/>
            <person name="Costa M.D."/>
            <person name="Nagy L.G."/>
            <person name="Floudas D."/>
            <person name="Copeland A."/>
            <person name="Barry K.W."/>
            <person name="Cichocki N."/>
            <person name="Veneault-Fourrey C."/>
            <person name="LaButti K."/>
            <person name="Lindquist E.A."/>
            <person name="Lipzen A."/>
            <person name="Lundell T."/>
            <person name="Morin E."/>
            <person name="Murat C."/>
            <person name="Sun H."/>
            <person name="Tunlid A."/>
            <person name="Henrissat B."/>
            <person name="Grigoriev I.V."/>
            <person name="Hibbett D.S."/>
            <person name="Martin F."/>
            <person name="Nordberg H.P."/>
            <person name="Cantor M.N."/>
            <person name="Hua S.X."/>
        </authorList>
    </citation>
    <scope>NUCLEOTIDE SEQUENCE [LARGE SCALE GENOMIC DNA]</scope>
    <source>
        <strain evidence="15 16">Marx 270</strain>
    </source>
</reference>
<evidence type="ECO:0000256" key="5">
    <source>
        <dbReference type="ARBA" id="ARBA00022617"/>
    </source>
</evidence>
<dbReference type="InterPro" id="IPR001128">
    <property type="entry name" value="Cyt_P450"/>
</dbReference>
<dbReference type="PANTHER" id="PTHR24305">
    <property type="entry name" value="CYTOCHROME P450"/>
    <property type="match status" value="1"/>
</dbReference>
<dbReference type="InParanoid" id="A0A0C3PA12"/>
<dbReference type="PROSITE" id="PS00086">
    <property type="entry name" value="CYTOCHROME_P450"/>
    <property type="match status" value="1"/>
</dbReference>
<dbReference type="Gene3D" id="1.10.630.10">
    <property type="entry name" value="Cytochrome P450"/>
    <property type="match status" value="1"/>
</dbReference>
<comment type="pathway">
    <text evidence="3">Secondary metabolite biosynthesis; terpenoid biosynthesis.</text>
</comment>
<keyword evidence="11 14" id="KW-0503">Monooxygenase</keyword>
<dbReference type="GO" id="GO:0004497">
    <property type="term" value="F:monooxygenase activity"/>
    <property type="evidence" value="ECO:0007669"/>
    <property type="project" value="UniProtKB-KW"/>
</dbReference>
<evidence type="ECO:0000256" key="1">
    <source>
        <dbReference type="ARBA" id="ARBA00001971"/>
    </source>
</evidence>
<keyword evidence="9 14" id="KW-0560">Oxidoreductase</keyword>
<evidence type="ECO:0000256" key="3">
    <source>
        <dbReference type="ARBA" id="ARBA00004721"/>
    </source>
</evidence>
<dbReference type="HOGENOM" id="CLU_001570_5_11_1"/>
<dbReference type="AlphaFoldDB" id="A0A0C3PA12"/>
<keyword evidence="10 13" id="KW-0408">Iron</keyword>
<reference evidence="16" key="2">
    <citation type="submission" date="2015-01" db="EMBL/GenBank/DDBJ databases">
        <title>Evolutionary Origins and Diversification of the Mycorrhizal Mutualists.</title>
        <authorList>
            <consortium name="DOE Joint Genome Institute"/>
            <consortium name="Mycorrhizal Genomics Consortium"/>
            <person name="Kohler A."/>
            <person name="Kuo A."/>
            <person name="Nagy L.G."/>
            <person name="Floudas D."/>
            <person name="Copeland A."/>
            <person name="Barry K.W."/>
            <person name="Cichocki N."/>
            <person name="Veneault-Fourrey C."/>
            <person name="LaButti K."/>
            <person name="Lindquist E.A."/>
            <person name="Lipzen A."/>
            <person name="Lundell T."/>
            <person name="Morin E."/>
            <person name="Murat C."/>
            <person name="Riley R."/>
            <person name="Ohm R."/>
            <person name="Sun H."/>
            <person name="Tunlid A."/>
            <person name="Henrissat B."/>
            <person name="Grigoriev I.V."/>
            <person name="Hibbett D.S."/>
            <person name="Martin F."/>
        </authorList>
    </citation>
    <scope>NUCLEOTIDE SEQUENCE [LARGE SCALE GENOMIC DNA]</scope>
    <source>
        <strain evidence="16">Marx 270</strain>
    </source>
</reference>
<dbReference type="OrthoDB" id="1470350at2759"/>
<evidence type="ECO:0000256" key="4">
    <source>
        <dbReference type="ARBA" id="ARBA00010617"/>
    </source>
</evidence>
<gene>
    <name evidence="15" type="ORF">M404DRAFT_129975</name>
</gene>
<dbReference type="GO" id="GO:0016020">
    <property type="term" value="C:membrane"/>
    <property type="evidence" value="ECO:0007669"/>
    <property type="project" value="UniProtKB-SubCell"/>
</dbReference>
<comment type="cofactor">
    <cofactor evidence="1 13">
        <name>heme</name>
        <dbReference type="ChEBI" id="CHEBI:30413"/>
    </cofactor>
</comment>
<keyword evidence="12" id="KW-0472">Membrane</keyword>
<dbReference type="InterPro" id="IPR002401">
    <property type="entry name" value="Cyt_P450_E_grp-I"/>
</dbReference>
<evidence type="ECO:0000256" key="6">
    <source>
        <dbReference type="ARBA" id="ARBA00022692"/>
    </source>
</evidence>
<evidence type="ECO:0000256" key="12">
    <source>
        <dbReference type="ARBA" id="ARBA00023136"/>
    </source>
</evidence>
<dbReference type="GO" id="GO:0005506">
    <property type="term" value="F:iron ion binding"/>
    <property type="evidence" value="ECO:0007669"/>
    <property type="project" value="InterPro"/>
</dbReference>
<evidence type="ECO:0000256" key="2">
    <source>
        <dbReference type="ARBA" id="ARBA00004370"/>
    </source>
</evidence>
<comment type="similarity">
    <text evidence="4 14">Belongs to the cytochrome P450 family.</text>
</comment>
<dbReference type="InterPro" id="IPR050121">
    <property type="entry name" value="Cytochrome_P450_monoxygenase"/>
</dbReference>
<keyword evidence="5 13" id="KW-0349">Heme</keyword>
<dbReference type="Pfam" id="PF00067">
    <property type="entry name" value="p450"/>
    <property type="match status" value="1"/>
</dbReference>
<dbReference type="STRING" id="870435.A0A0C3PA12"/>
<evidence type="ECO:0000313" key="16">
    <source>
        <dbReference type="Proteomes" id="UP000054217"/>
    </source>
</evidence>
<evidence type="ECO:0000256" key="7">
    <source>
        <dbReference type="ARBA" id="ARBA00022723"/>
    </source>
</evidence>
<evidence type="ECO:0000256" key="8">
    <source>
        <dbReference type="ARBA" id="ARBA00022989"/>
    </source>
</evidence>
<dbReference type="PANTHER" id="PTHR24305:SF166">
    <property type="entry name" value="CYTOCHROME P450 12A4, MITOCHONDRIAL-RELATED"/>
    <property type="match status" value="1"/>
</dbReference>
<evidence type="ECO:0000256" key="11">
    <source>
        <dbReference type="ARBA" id="ARBA00023033"/>
    </source>
</evidence>
<evidence type="ECO:0008006" key="17">
    <source>
        <dbReference type="Google" id="ProtNLM"/>
    </source>
</evidence>
<feature type="binding site" description="axial binding residue" evidence="13">
    <location>
        <position position="476"/>
    </location>
    <ligand>
        <name>heme</name>
        <dbReference type="ChEBI" id="CHEBI:30413"/>
    </ligand>
    <ligandPart>
        <name>Fe</name>
        <dbReference type="ChEBI" id="CHEBI:18248"/>
    </ligandPart>
</feature>
<evidence type="ECO:0000256" key="9">
    <source>
        <dbReference type="ARBA" id="ARBA00023002"/>
    </source>
</evidence>
<keyword evidence="6" id="KW-0812">Transmembrane</keyword>
<comment type="subcellular location">
    <subcellularLocation>
        <location evidence="2">Membrane</location>
    </subcellularLocation>
</comment>
<dbReference type="GO" id="GO:0020037">
    <property type="term" value="F:heme binding"/>
    <property type="evidence" value="ECO:0007669"/>
    <property type="project" value="InterPro"/>
</dbReference>
<dbReference type="Proteomes" id="UP000054217">
    <property type="component" value="Unassembled WGS sequence"/>
</dbReference>
<dbReference type="GO" id="GO:0016705">
    <property type="term" value="F:oxidoreductase activity, acting on paired donors, with incorporation or reduction of molecular oxygen"/>
    <property type="evidence" value="ECO:0007669"/>
    <property type="project" value="InterPro"/>
</dbReference>
<organism evidence="15 16">
    <name type="scientific">Pisolithus tinctorius Marx 270</name>
    <dbReference type="NCBI Taxonomy" id="870435"/>
    <lineage>
        <taxon>Eukaryota</taxon>
        <taxon>Fungi</taxon>
        <taxon>Dikarya</taxon>
        <taxon>Basidiomycota</taxon>
        <taxon>Agaricomycotina</taxon>
        <taxon>Agaricomycetes</taxon>
        <taxon>Agaricomycetidae</taxon>
        <taxon>Boletales</taxon>
        <taxon>Sclerodermatineae</taxon>
        <taxon>Pisolithaceae</taxon>
        <taxon>Pisolithus</taxon>
    </lineage>
</organism>
<sequence>MDRYLALSCLALLIYAIYRRYTGASLSRVRGPKPTSFLFGNLLELYHGQVGEADFHWRNLYGDVIRVKGILGEDQLMVADPKALSRIFAPASYLFEKPHERRALSLTVNGRSVLWAEGETHKRQRKILNPGFGGPESRAFFAISQSSSRAMVARWTELVEANNGHKAVLDIPGWISRATLDAIGEGAFDVRLGCIDSENALSNSYHGMLMNTLGTPSARQIFLQEAVKYIPISVLEFWAKHSTDDRLVRLREAKEVATATAESMVKEKAQFLLQGKGSRDIFTLLIKANMDAEAKNKLNDEELYSLMRAILLSGHETTSNTINFTLLELARNPEIQSRLRAEIRQQESIIRARGDTQFTVSDLDKMSYLNAVTRATLRYHCIAPQVMRTAGQDCVLPLSRPIQTESGKLTHEILVPKGTRIIASIAAYNRNKDLWGEDADVFNPDRWLDGIAKDKKETATGVYSNLMTFGAGHRTCPGWRFAVIEIQAFLLEIISKFELSLTEKAKRIRREPCVLMAPAVEGEVARGVQLPLAISVAPREQEA</sequence>
<protein>
    <recommendedName>
        <fullName evidence="17">Cytochrome P450</fullName>
    </recommendedName>
</protein>
<evidence type="ECO:0000313" key="15">
    <source>
        <dbReference type="EMBL" id="KIO10415.1"/>
    </source>
</evidence>
<accession>A0A0C3PA12</accession>
<dbReference type="SUPFAM" id="SSF48264">
    <property type="entry name" value="Cytochrome P450"/>
    <property type="match status" value="1"/>
</dbReference>
<dbReference type="PRINTS" id="PR00385">
    <property type="entry name" value="P450"/>
</dbReference>
<dbReference type="PRINTS" id="PR00463">
    <property type="entry name" value="EP450I"/>
</dbReference>
<proteinExistence type="inferred from homology"/>
<evidence type="ECO:0000256" key="10">
    <source>
        <dbReference type="ARBA" id="ARBA00023004"/>
    </source>
</evidence>
<dbReference type="InterPro" id="IPR017972">
    <property type="entry name" value="Cyt_P450_CS"/>
</dbReference>
<dbReference type="InterPro" id="IPR036396">
    <property type="entry name" value="Cyt_P450_sf"/>
</dbReference>
<keyword evidence="8" id="KW-1133">Transmembrane helix</keyword>